<dbReference type="RefSeq" id="WP_157685865.1">
    <property type="nucleotide sequence ID" value="NZ_CADFGU010000009.1"/>
</dbReference>
<dbReference type="PATRIC" id="fig|28092.6.peg.4659"/>
<evidence type="ECO:0000313" key="2">
    <source>
        <dbReference type="Proteomes" id="UP000033618"/>
    </source>
</evidence>
<dbReference type="OrthoDB" id="9124996at2"/>
<proteinExistence type="predicted"/>
<dbReference type="InterPro" id="IPR019546">
    <property type="entry name" value="TAT_signal_bac_arc"/>
</dbReference>
<dbReference type="PROSITE" id="PS51318">
    <property type="entry name" value="TAT"/>
    <property type="match status" value="1"/>
</dbReference>
<dbReference type="NCBIfam" id="TIGR01409">
    <property type="entry name" value="TAT_signal_seq"/>
    <property type="match status" value="1"/>
</dbReference>
<accession>A0A0F5JW23</accession>
<protein>
    <recommendedName>
        <fullName evidence="3">Spermidine/putrescine ABC transporter substrate-binding protein</fullName>
    </recommendedName>
</protein>
<dbReference type="EMBL" id="LAQU01000026">
    <property type="protein sequence ID" value="KKB62028.1"/>
    <property type="molecule type" value="Genomic_DNA"/>
</dbReference>
<dbReference type="SUPFAM" id="SSF53850">
    <property type="entry name" value="Periplasmic binding protein-like II"/>
    <property type="match status" value="1"/>
</dbReference>
<evidence type="ECO:0000313" key="1">
    <source>
        <dbReference type="EMBL" id="KKB62028.1"/>
    </source>
</evidence>
<keyword evidence="2" id="KW-1185">Reference proteome</keyword>
<dbReference type="STRING" id="28092.WM40_19865"/>
<dbReference type="Proteomes" id="UP000033618">
    <property type="component" value="Unassembled WGS sequence"/>
</dbReference>
<organism evidence="1 2">
    <name type="scientific">Robbsia andropogonis</name>
    <dbReference type="NCBI Taxonomy" id="28092"/>
    <lineage>
        <taxon>Bacteria</taxon>
        <taxon>Pseudomonadati</taxon>
        <taxon>Pseudomonadota</taxon>
        <taxon>Betaproteobacteria</taxon>
        <taxon>Burkholderiales</taxon>
        <taxon>Burkholderiaceae</taxon>
        <taxon>Robbsia</taxon>
    </lineage>
</organism>
<reference evidence="1 2" key="1">
    <citation type="submission" date="2015-03" db="EMBL/GenBank/DDBJ databases">
        <title>Draft Genome Sequence of Burkholderia andropogonis type strain ICMP2807, isolated from Sorghum bicolor.</title>
        <authorList>
            <person name="Lopes-Santos L."/>
            <person name="Castro D.B."/>
            <person name="Ottoboni L.M."/>
            <person name="Park D."/>
            <person name="Weirc B.S."/>
            <person name="Destefano S.A."/>
        </authorList>
    </citation>
    <scope>NUCLEOTIDE SEQUENCE [LARGE SCALE GENOMIC DNA]</scope>
    <source>
        <strain evidence="1 2">ICMP2807</strain>
    </source>
</reference>
<dbReference type="Gene3D" id="3.40.190.10">
    <property type="entry name" value="Periplasmic binding protein-like II"/>
    <property type="match status" value="2"/>
</dbReference>
<dbReference type="AlphaFoldDB" id="A0A0F5JW23"/>
<name>A0A0F5JW23_9BURK</name>
<evidence type="ECO:0008006" key="3">
    <source>
        <dbReference type="Google" id="ProtNLM"/>
    </source>
</evidence>
<gene>
    <name evidence="1" type="ORF">WM40_19865</name>
</gene>
<sequence>MKDRHSITSQLDLARRDLLKGTAATGVLALAGAFGLSRPANAAASSTVSAYGVTTAQLKDWSLLEKSTGLKMQYVGSNNDVGVFMRDVMASQMGNKVDLFIFEGGTQDILGPQGAYQVIDQKHPALKLWDRTADTWKHSATVMGKDGKQYGVPVIGNADSFGYFPDKIGVSADGEADVSWKMMFEDERTRGRVGYDKTWNYSIGVAGMYLNATGKAKVANPADPTPAEAKVIVDFLVARKKAGQFRTLVSSFEEQIQLLTNHEVDILNCWEPAVREANAKLGAGKTRYAYTVEGYYKWGHGAYIASQAKSRGNMDNIYKMLNYFLDGEYRAYQARDRGYAGPNMDLGVEYATSHNWSAQQVQELKDTQKKVDRKFAKPFVSTTTPTHSDAIEDEWQRFLNA</sequence>
<comment type="caution">
    <text evidence="1">The sequence shown here is derived from an EMBL/GenBank/DDBJ whole genome shotgun (WGS) entry which is preliminary data.</text>
</comment>
<dbReference type="InterPro" id="IPR006311">
    <property type="entry name" value="TAT_signal"/>
</dbReference>